<dbReference type="AlphaFoldDB" id="A0A9N9JF36"/>
<organism evidence="1 2">
    <name type="scientific">Cetraspora pellucida</name>
    <dbReference type="NCBI Taxonomy" id="1433469"/>
    <lineage>
        <taxon>Eukaryota</taxon>
        <taxon>Fungi</taxon>
        <taxon>Fungi incertae sedis</taxon>
        <taxon>Mucoromycota</taxon>
        <taxon>Glomeromycotina</taxon>
        <taxon>Glomeromycetes</taxon>
        <taxon>Diversisporales</taxon>
        <taxon>Gigasporaceae</taxon>
        <taxon>Cetraspora</taxon>
    </lineage>
</organism>
<accession>A0A9N9JF36</accession>
<keyword evidence="2" id="KW-1185">Reference proteome</keyword>
<gene>
    <name evidence="1" type="ORF">CPELLU_LOCUS16103</name>
</gene>
<dbReference type="Proteomes" id="UP000789759">
    <property type="component" value="Unassembled WGS sequence"/>
</dbReference>
<protein>
    <submittedName>
        <fullName evidence="1">9186_t:CDS:1</fullName>
    </submittedName>
</protein>
<reference evidence="1" key="1">
    <citation type="submission" date="2021-06" db="EMBL/GenBank/DDBJ databases">
        <authorList>
            <person name="Kallberg Y."/>
            <person name="Tangrot J."/>
            <person name="Rosling A."/>
        </authorList>
    </citation>
    <scope>NUCLEOTIDE SEQUENCE</scope>
    <source>
        <strain evidence="1">FL966</strain>
    </source>
</reference>
<evidence type="ECO:0000313" key="1">
    <source>
        <dbReference type="EMBL" id="CAG8775638.1"/>
    </source>
</evidence>
<proteinExistence type="predicted"/>
<sequence>MTPTTLTLPNDFVFDNIENWVLTPLPSTVPKDNYKIEIHKDDLNLPITYFDNKNFSYIAQQASNLSGSFSKDEKTITLAEL</sequence>
<comment type="caution">
    <text evidence="1">The sequence shown here is derived from an EMBL/GenBank/DDBJ whole genome shotgun (WGS) entry which is preliminary data.</text>
</comment>
<evidence type="ECO:0000313" key="2">
    <source>
        <dbReference type="Proteomes" id="UP000789759"/>
    </source>
</evidence>
<feature type="non-terminal residue" evidence="1">
    <location>
        <position position="81"/>
    </location>
</feature>
<dbReference type="EMBL" id="CAJVQA010022818">
    <property type="protein sequence ID" value="CAG8775638.1"/>
    <property type="molecule type" value="Genomic_DNA"/>
</dbReference>
<name>A0A9N9JF36_9GLOM</name>